<evidence type="ECO:0000313" key="2">
    <source>
        <dbReference type="Proteomes" id="UP001055879"/>
    </source>
</evidence>
<protein>
    <submittedName>
        <fullName evidence="1">Uncharacterized protein</fullName>
    </submittedName>
</protein>
<organism evidence="1 2">
    <name type="scientific">Arctium lappa</name>
    <name type="common">Greater burdock</name>
    <name type="synonym">Lappa major</name>
    <dbReference type="NCBI Taxonomy" id="4217"/>
    <lineage>
        <taxon>Eukaryota</taxon>
        <taxon>Viridiplantae</taxon>
        <taxon>Streptophyta</taxon>
        <taxon>Embryophyta</taxon>
        <taxon>Tracheophyta</taxon>
        <taxon>Spermatophyta</taxon>
        <taxon>Magnoliopsida</taxon>
        <taxon>eudicotyledons</taxon>
        <taxon>Gunneridae</taxon>
        <taxon>Pentapetalae</taxon>
        <taxon>asterids</taxon>
        <taxon>campanulids</taxon>
        <taxon>Asterales</taxon>
        <taxon>Asteraceae</taxon>
        <taxon>Carduoideae</taxon>
        <taxon>Cardueae</taxon>
        <taxon>Arctiinae</taxon>
        <taxon>Arctium</taxon>
    </lineage>
</organism>
<reference evidence="1 2" key="2">
    <citation type="journal article" date="2022" name="Mol. Ecol. Resour.">
        <title>The genomes of chicory, endive, great burdock and yacon provide insights into Asteraceae paleo-polyploidization history and plant inulin production.</title>
        <authorList>
            <person name="Fan W."/>
            <person name="Wang S."/>
            <person name="Wang H."/>
            <person name="Wang A."/>
            <person name="Jiang F."/>
            <person name="Liu H."/>
            <person name="Zhao H."/>
            <person name="Xu D."/>
            <person name="Zhang Y."/>
        </authorList>
    </citation>
    <scope>NUCLEOTIDE SEQUENCE [LARGE SCALE GENOMIC DNA]</scope>
    <source>
        <strain evidence="2">cv. Niubang</strain>
    </source>
</reference>
<gene>
    <name evidence="1" type="ORF">L6452_41864</name>
</gene>
<evidence type="ECO:0000313" key="1">
    <source>
        <dbReference type="EMBL" id="KAI3666826.1"/>
    </source>
</evidence>
<reference evidence="2" key="1">
    <citation type="journal article" date="2022" name="Mol. Ecol. Resour.">
        <title>The genomes of chicory, endive, great burdock and yacon provide insights into Asteraceae palaeo-polyploidization history and plant inulin production.</title>
        <authorList>
            <person name="Fan W."/>
            <person name="Wang S."/>
            <person name="Wang H."/>
            <person name="Wang A."/>
            <person name="Jiang F."/>
            <person name="Liu H."/>
            <person name="Zhao H."/>
            <person name="Xu D."/>
            <person name="Zhang Y."/>
        </authorList>
    </citation>
    <scope>NUCLEOTIDE SEQUENCE [LARGE SCALE GENOMIC DNA]</scope>
    <source>
        <strain evidence="2">cv. Niubang</strain>
    </source>
</reference>
<dbReference type="Proteomes" id="UP001055879">
    <property type="component" value="Linkage Group LG17"/>
</dbReference>
<keyword evidence="2" id="KW-1185">Reference proteome</keyword>
<comment type="caution">
    <text evidence="1">The sequence shown here is derived from an EMBL/GenBank/DDBJ whole genome shotgun (WGS) entry which is preliminary data.</text>
</comment>
<sequence>MMNYGVKRMDLGGKALTNYLKELLSYRSINVLDETFLMDDVKDKLCFGFVKDPVEAQRCVKLSEDGELPHSERTKEADQTKVKSKPSERNKVDLTKNEFNLSNERFLVPKMIFRPADLGLCCFDIIYWTGNRFFSCGGSVLISLCMHALLKVLSFLYLVFSSSATVYGWLKKVPCTEEFPLSADNPYGRTKV</sequence>
<proteinExistence type="predicted"/>
<dbReference type="EMBL" id="CM042063">
    <property type="protein sequence ID" value="KAI3666826.1"/>
    <property type="molecule type" value="Genomic_DNA"/>
</dbReference>
<accession>A0ACB8XKR7</accession>
<name>A0ACB8XKR7_ARCLA</name>